<organism evidence="1 2">
    <name type="scientific">Anaerobacillus alkalidiazotrophicus</name>
    <dbReference type="NCBI Taxonomy" id="472963"/>
    <lineage>
        <taxon>Bacteria</taxon>
        <taxon>Bacillati</taxon>
        <taxon>Bacillota</taxon>
        <taxon>Bacilli</taxon>
        <taxon>Bacillales</taxon>
        <taxon>Bacillaceae</taxon>
        <taxon>Anaerobacillus</taxon>
    </lineage>
</organism>
<dbReference type="Proteomes" id="UP000180057">
    <property type="component" value="Unassembled WGS sequence"/>
</dbReference>
<comment type="caution">
    <text evidence="1">The sequence shown here is derived from an EMBL/GenBank/DDBJ whole genome shotgun (WGS) entry which is preliminary data.</text>
</comment>
<reference evidence="1 2" key="1">
    <citation type="submission" date="2016-10" db="EMBL/GenBank/DDBJ databases">
        <title>Draft genome sequences of four alkaliphilic bacteria belonging to the Anaerobacillus genus.</title>
        <authorList>
            <person name="Bassil N.M."/>
            <person name="Lloyd J.R."/>
        </authorList>
    </citation>
    <scope>NUCLEOTIDE SEQUENCE [LARGE SCALE GENOMIC DNA]</scope>
    <source>
        <strain evidence="1 2">DSM 22531</strain>
    </source>
</reference>
<accession>A0A1S2MC72</accession>
<evidence type="ECO:0000313" key="1">
    <source>
        <dbReference type="EMBL" id="OIJ22043.1"/>
    </source>
</evidence>
<proteinExistence type="predicted"/>
<evidence type="ECO:0000313" key="2">
    <source>
        <dbReference type="Proteomes" id="UP000180057"/>
    </source>
</evidence>
<sequence length="78" mass="9450">MNYKIERNTMYSKTEGEKIEWFIETLQQMDKEIEKLESVRYDNPIDEQFRRSDLRGLKNRKHGYEIALIQCGYQTGLE</sequence>
<protein>
    <submittedName>
        <fullName evidence="1">Uncharacterized protein</fullName>
    </submittedName>
</protein>
<dbReference type="AlphaFoldDB" id="A0A1S2MC72"/>
<dbReference type="EMBL" id="MLQS01000001">
    <property type="protein sequence ID" value="OIJ22043.1"/>
    <property type="molecule type" value="Genomic_DNA"/>
</dbReference>
<gene>
    <name evidence="1" type="ORF">BKP45_05035</name>
</gene>
<keyword evidence="2" id="KW-1185">Reference proteome</keyword>
<dbReference type="RefSeq" id="WP_071388613.1">
    <property type="nucleotide sequence ID" value="NZ_MLQS01000001.1"/>
</dbReference>
<name>A0A1S2MC72_9BACI</name>